<name>M7PSL7_9GAMM</name>
<dbReference type="PROSITE" id="PS52016">
    <property type="entry name" value="TONB_DEPENDENT_REC_3"/>
    <property type="match status" value="1"/>
</dbReference>
<dbReference type="AlphaFoldDB" id="M7PSL7"/>
<dbReference type="GO" id="GO:0015344">
    <property type="term" value="F:siderophore uptake transmembrane transporter activity"/>
    <property type="evidence" value="ECO:0007669"/>
    <property type="project" value="TreeGrafter"/>
</dbReference>
<keyword evidence="3 8" id="KW-1134">Transmembrane beta strand</keyword>
<keyword evidence="2 8" id="KW-0813">Transport</keyword>
<dbReference type="InterPro" id="IPR039426">
    <property type="entry name" value="TonB-dep_rcpt-like"/>
</dbReference>
<dbReference type="InterPro" id="IPR000531">
    <property type="entry name" value="Beta-barrel_TonB"/>
</dbReference>
<evidence type="ECO:0000256" key="7">
    <source>
        <dbReference type="ARBA" id="ARBA00023237"/>
    </source>
</evidence>
<dbReference type="PATRIC" id="fig|1286106.3.peg.1019"/>
<dbReference type="InterPro" id="IPR012910">
    <property type="entry name" value="Plug_dom"/>
</dbReference>
<keyword evidence="11" id="KW-0732">Signal</keyword>
<feature type="domain" description="TonB-dependent receptor plug" evidence="13">
    <location>
        <begin position="46"/>
        <end position="150"/>
    </location>
</feature>
<feature type="region of interest" description="Disordered" evidence="10">
    <location>
        <begin position="210"/>
        <end position="229"/>
    </location>
</feature>
<feature type="signal peptide" evidence="11">
    <location>
        <begin position="1"/>
        <end position="24"/>
    </location>
</feature>
<keyword evidence="14" id="KW-0675">Receptor</keyword>
<evidence type="ECO:0000256" key="1">
    <source>
        <dbReference type="ARBA" id="ARBA00004571"/>
    </source>
</evidence>
<dbReference type="OrthoDB" id="9815954at2"/>
<dbReference type="Pfam" id="PF07715">
    <property type="entry name" value="Plug"/>
    <property type="match status" value="1"/>
</dbReference>
<dbReference type="PANTHER" id="PTHR30069:SF40">
    <property type="entry name" value="TONB-DEPENDENT RECEPTOR NMB0964-RELATED"/>
    <property type="match status" value="1"/>
</dbReference>
<feature type="compositionally biased region" description="Basic and acidic residues" evidence="10">
    <location>
        <begin position="210"/>
        <end position="224"/>
    </location>
</feature>
<dbReference type="GO" id="GO:0009279">
    <property type="term" value="C:cell outer membrane"/>
    <property type="evidence" value="ECO:0007669"/>
    <property type="project" value="UniProtKB-SubCell"/>
</dbReference>
<evidence type="ECO:0000256" key="9">
    <source>
        <dbReference type="RuleBase" id="RU003357"/>
    </source>
</evidence>
<feature type="chain" id="PRO_5004083051" evidence="11">
    <location>
        <begin position="25"/>
        <end position="713"/>
    </location>
</feature>
<comment type="caution">
    <text evidence="14">The sequence shown here is derived from an EMBL/GenBank/DDBJ whole genome shotgun (WGS) entry which is preliminary data.</text>
</comment>
<sequence length="713" mass="79573">MYAKKPLALLVAAALSPVAFSVTADENVDFQRLIVTSDPLGNRTADEIVQPVTVLAGDELDQRRAGTLGEVLEGLPGVTNADFGPGVGRPVIRGLQGSRIQMLEDGLSTADISGEGADHMVAIDPARADQIEVFRGPSTLLYGSGAAGGVVNVRSNRFSPEFGESARVEGDLSYGFNGHDRQGRLGLELPATSNLVFRADLSGRKSSDFDIKGYQERGQRDGRRNKLNNSEIENNSHAFSSVFTDTWGFVGLGYSYYDSKYEIPDILTGEGDEELEFIRAKQDRFDLRSEFNNPFAGFETARLKIAHTRYRQKEIANEFEDGVFDEREVEAEFRNRESDLRFELVHNPIGMWQGVIGLQFNDREFRSEGEGHGHGHGHGDDGFYVRNNDTRTWGLFVLEERPTDFGRIELAARLEQVRSNPKSLGDERDIHLETDFMGDDELEQDASLSNRRFTALSLSAGTIIDVDHAHHLRFALTRSQRAPSPEQLYAFGRHAAAGTVEVGDPRLKKETYTNFEVGFDRHQGMFRYDLTAFFNHAKDFIYPASRLDDNGDLLRAEDSDDQLVFNEQANARFYGLEFAAVADVIEGPMPVSLRFSGDYVRGKLNSGGDLPRISPMRLGFGVDTRYQNVKLSLDYQRVFKQSKTADLEDNTSGYNLVSADVVWSPQQMSGTHFYLKGRNLLNEDGRRHTSFRKDDAPIIGRAIFAGVRFDFGG</sequence>
<evidence type="ECO:0000256" key="4">
    <source>
        <dbReference type="ARBA" id="ARBA00022692"/>
    </source>
</evidence>
<evidence type="ECO:0000256" key="10">
    <source>
        <dbReference type="SAM" id="MobiDB-lite"/>
    </source>
</evidence>
<feature type="domain" description="TonB-dependent receptor-like beta-barrel" evidence="12">
    <location>
        <begin position="243"/>
        <end position="679"/>
    </location>
</feature>
<dbReference type="Gene3D" id="2.170.130.10">
    <property type="entry name" value="TonB-dependent receptor, plug domain"/>
    <property type="match status" value="1"/>
</dbReference>
<keyword evidence="15" id="KW-1185">Reference proteome</keyword>
<dbReference type="Proteomes" id="UP000012019">
    <property type="component" value="Unassembled WGS sequence"/>
</dbReference>
<evidence type="ECO:0000256" key="2">
    <source>
        <dbReference type="ARBA" id="ARBA00022448"/>
    </source>
</evidence>
<evidence type="ECO:0000259" key="12">
    <source>
        <dbReference type="Pfam" id="PF00593"/>
    </source>
</evidence>
<reference evidence="14 15" key="1">
    <citation type="journal article" date="2013" name="Genome Announc.">
        <title>Draft Genome Sequence of Methylophaga lonarensis MPLT, a Haloalkaliphilic (Non-Methane-Utilizing) Methylotroph.</title>
        <authorList>
            <person name="Shetty S.A."/>
            <person name="Marathe N.P."/>
            <person name="Munot H."/>
            <person name="Antony C.P."/>
            <person name="Dhotre D.P."/>
            <person name="Murrell J.C."/>
            <person name="Shouche Y.S."/>
        </authorList>
    </citation>
    <scope>NUCLEOTIDE SEQUENCE [LARGE SCALE GENOMIC DNA]</scope>
    <source>
        <strain evidence="14 15">MPL</strain>
    </source>
</reference>
<evidence type="ECO:0000256" key="8">
    <source>
        <dbReference type="PROSITE-ProRule" id="PRU01360"/>
    </source>
</evidence>
<dbReference type="InterPro" id="IPR037066">
    <property type="entry name" value="Plug_dom_sf"/>
</dbReference>
<dbReference type="SUPFAM" id="SSF56935">
    <property type="entry name" value="Porins"/>
    <property type="match status" value="1"/>
</dbReference>
<gene>
    <name evidence="14" type="ORF">MPL1_05077</name>
</gene>
<keyword evidence="5 9" id="KW-0798">TonB box</keyword>
<comment type="subcellular location">
    <subcellularLocation>
        <location evidence="1 8">Cell outer membrane</location>
        <topology evidence="1 8">Multi-pass membrane protein</topology>
    </subcellularLocation>
</comment>
<dbReference type="EMBL" id="APHR01000023">
    <property type="protein sequence ID" value="EMR13444.1"/>
    <property type="molecule type" value="Genomic_DNA"/>
</dbReference>
<dbReference type="STRING" id="1286106.MPL1_05077"/>
<evidence type="ECO:0000313" key="14">
    <source>
        <dbReference type="EMBL" id="EMR13444.1"/>
    </source>
</evidence>
<keyword evidence="7 8" id="KW-0998">Cell outer membrane</keyword>
<dbReference type="eggNOG" id="COG4771">
    <property type="taxonomic scope" value="Bacteria"/>
</dbReference>
<dbReference type="Gene3D" id="2.40.170.20">
    <property type="entry name" value="TonB-dependent receptor, beta-barrel domain"/>
    <property type="match status" value="1"/>
</dbReference>
<proteinExistence type="inferred from homology"/>
<evidence type="ECO:0000256" key="11">
    <source>
        <dbReference type="SAM" id="SignalP"/>
    </source>
</evidence>
<keyword evidence="6 8" id="KW-0472">Membrane</keyword>
<organism evidence="14 15">
    <name type="scientific">Methylophaga lonarensis MPL</name>
    <dbReference type="NCBI Taxonomy" id="1286106"/>
    <lineage>
        <taxon>Bacteria</taxon>
        <taxon>Pseudomonadati</taxon>
        <taxon>Pseudomonadota</taxon>
        <taxon>Gammaproteobacteria</taxon>
        <taxon>Thiotrichales</taxon>
        <taxon>Piscirickettsiaceae</taxon>
        <taxon>Methylophaga</taxon>
    </lineage>
</organism>
<evidence type="ECO:0000313" key="15">
    <source>
        <dbReference type="Proteomes" id="UP000012019"/>
    </source>
</evidence>
<dbReference type="Pfam" id="PF00593">
    <property type="entry name" value="TonB_dep_Rec_b-barrel"/>
    <property type="match status" value="1"/>
</dbReference>
<protein>
    <submittedName>
        <fullName evidence="14">Zinc-regulated outer membrane receptor</fullName>
    </submittedName>
</protein>
<dbReference type="GO" id="GO:0044718">
    <property type="term" value="P:siderophore transmembrane transport"/>
    <property type="evidence" value="ECO:0007669"/>
    <property type="project" value="TreeGrafter"/>
</dbReference>
<dbReference type="InterPro" id="IPR036942">
    <property type="entry name" value="Beta-barrel_TonB_sf"/>
</dbReference>
<dbReference type="RefSeq" id="WP_009726025.1">
    <property type="nucleotide sequence ID" value="NZ_APHR01000023.1"/>
</dbReference>
<evidence type="ECO:0000256" key="3">
    <source>
        <dbReference type="ARBA" id="ARBA00022452"/>
    </source>
</evidence>
<evidence type="ECO:0000259" key="13">
    <source>
        <dbReference type="Pfam" id="PF07715"/>
    </source>
</evidence>
<evidence type="ECO:0000256" key="5">
    <source>
        <dbReference type="ARBA" id="ARBA00023077"/>
    </source>
</evidence>
<accession>M7PSL7</accession>
<keyword evidence="4 8" id="KW-0812">Transmembrane</keyword>
<comment type="similarity">
    <text evidence="8 9">Belongs to the TonB-dependent receptor family.</text>
</comment>
<dbReference type="PANTHER" id="PTHR30069">
    <property type="entry name" value="TONB-DEPENDENT OUTER MEMBRANE RECEPTOR"/>
    <property type="match status" value="1"/>
</dbReference>
<evidence type="ECO:0000256" key="6">
    <source>
        <dbReference type="ARBA" id="ARBA00023136"/>
    </source>
</evidence>